<dbReference type="PANTHER" id="PTHR30309">
    <property type="entry name" value="INNER MEMBRANE PROTEIN YGIH"/>
    <property type="match status" value="1"/>
</dbReference>
<evidence type="ECO:0000313" key="14">
    <source>
        <dbReference type="Proteomes" id="UP000077881"/>
    </source>
</evidence>
<dbReference type="EMBL" id="LDJR01000052">
    <property type="protein sequence ID" value="OAK70145.1"/>
    <property type="molecule type" value="Genomic_DNA"/>
</dbReference>
<dbReference type="PATRIC" id="fig|217031.4.peg.3593"/>
<sequence>MSEIILFLFAYLLGNLLTGQIIAKSFYRKNLYKEGSGNAGARNAGRIFGKSAFVFTFLGDAAKGGIVVLISRYFDFSPSVQVAALSLVIIGHIFPIFFRFHGGKGMSTFIGGFLVFQPVLFMVFILIFLCFYLLMRSLTMAGMVAVLSYPIIMTFSIYQLPAIVLCACISVIVIFAHRQNIKEYLQKKGK</sequence>
<comment type="catalytic activity">
    <reaction evidence="10">
        <text>an acyl phosphate + sn-glycerol 3-phosphate = a 1-acyl-sn-glycero-3-phosphate + phosphate</text>
        <dbReference type="Rhea" id="RHEA:34075"/>
        <dbReference type="ChEBI" id="CHEBI:43474"/>
        <dbReference type="ChEBI" id="CHEBI:57597"/>
        <dbReference type="ChEBI" id="CHEBI:57970"/>
        <dbReference type="ChEBI" id="CHEBI:59918"/>
        <dbReference type="EC" id="2.3.1.275"/>
    </reaction>
</comment>
<organism evidence="11 13">
    <name type="scientific">Lederbergia galactosidilytica</name>
    <dbReference type="NCBI Taxonomy" id="217031"/>
    <lineage>
        <taxon>Bacteria</taxon>
        <taxon>Bacillati</taxon>
        <taxon>Bacillota</taxon>
        <taxon>Bacilli</taxon>
        <taxon>Bacillales</taxon>
        <taxon>Bacillaceae</taxon>
        <taxon>Lederbergia</taxon>
    </lineage>
</organism>
<dbReference type="OrthoDB" id="9777124at2"/>
<keyword evidence="5 10" id="KW-1133">Transmembrane helix</keyword>
<dbReference type="EMBL" id="LGPB01000090">
    <property type="protein sequence ID" value="KRG12665.1"/>
    <property type="molecule type" value="Genomic_DNA"/>
</dbReference>
<evidence type="ECO:0000313" key="13">
    <source>
        <dbReference type="Proteomes" id="UP000053881"/>
    </source>
</evidence>
<dbReference type="Proteomes" id="UP000077881">
    <property type="component" value="Unassembled WGS sequence"/>
</dbReference>
<evidence type="ECO:0000256" key="8">
    <source>
        <dbReference type="ARBA" id="ARBA00023209"/>
    </source>
</evidence>
<keyword evidence="3 10" id="KW-0808">Transferase</keyword>
<keyword evidence="4 10" id="KW-0812">Transmembrane</keyword>
<evidence type="ECO:0000313" key="12">
    <source>
        <dbReference type="EMBL" id="OAK70145.1"/>
    </source>
</evidence>
<comment type="caution">
    <text evidence="11">The sequence shown here is derived from an EMBL/GenBank/DDBJ whole genome shotgun (WGS) entry which is preliminary data.</text>
</comment>
<dbReference type="EC" id="2.3.1.275" evidence="10"/>
<keyword evidence="14" id="KW-1185">Reference proteome</keyword>
<comment type="function">
    <text evidence="10">Catalyzes the transfer of an acyl group from acyl-phosphate (acyl-PO(4)) to glycerol-3-phosphate (G3P) to form lysophosphatidic acid (LPA). This enzyme utilizes acyl-phosphate as fatty acyl donor, but not acyl-CoA or acyl-ACP.</text>
</comment>
<evidence type="ECO:0000256" key="10">
    <source>
        <dbReference type="HAMAP-Rule" id="MF_01043"/>
    </source>
</evidence>
<comment type="similarity">
    <text evidence="10">Belongs to the PlsY family.</text>
</comment>
<dbReference type="Proteomes" id="UP000053881">
    <property type="component" value="Unassembled WGS sequence"/>
</dbReference>
<evidence type="ECO:0000256" key="2">
    <source>
        <dbReference type="ARBA" id="ARBA00022516"/>
    </source>
</evidence>
<feature type="transmembrane region" description="Helical" evidence="10">
    <location>
        <begin position="6"/>
        <end position="23"/>
    </location>
</feature>
<keyword evidence="7 10" id="KW-0472">Membrane</keyword>
<reference evidence="12 14" key="1">
    <citation type="submission" date="2015-05" db="EMBL/GenBank/DDBJ databases">
        <title>Comparison of genome.</title>
        <authorList>
            <person name="Zheng Z."/>
            <person name="Sun M."/>
        </authorList>
    </citation>
    <scope>NUCLEOTIDE SEQUENCE [LARGE SCALE GENOMIC DNA]</scope>
    <source>
        <strain evidence="12 14">G25-74</strain>
    </source>
</reference>
<feature type="transmembrane region" description="Helical" evidence="10">
    <location>
        <begin position="155"/>
        <end position="176"/>
    </location>
</feature>
<evidence type="ECO:0000256" key="6">
    <source>
        <dbReference type="ARBA" id="ARBA00023098"/>
    </source>
</evidence>
<comment type="pathway">
    <text evidence="10">Lipid metabolism; phospholipid metabolism.</text>
</comment>
<proteinExistence type="inferred from homology"/>
<reference evidence="11 13" key="2">
    <citation type="submission" date="2015-06" db="EMBL/GenBank/DDBJ databases">
        <title>Genome sequencing project of Bacillus galactosidilyticus PL133.</title>
        <authorList>
            <person name="Gaiero J."/>
            <person name="Nicol R."/>
            <person name="Habash M."/>
        </authorList>
    </citation>
    <scope>NUCLEOTIDE SEQUENCE [LARGE SCALE GENOMIC DNA]</scope>
    <source>
        <strain evidence="11 13">PL133</strain>
    </source>
</reference>
<dbReference type="SMART" id="SM01207">
    <property type="entry name" value="G3P_acyltransf"/>
    <property type="match status" value="1"/>
</dbReference>
<keyword evidence="2 10" id="KW-0444">Lipid biosynthesis</keyword>
<evidence type="ECO:0000256" key="3">
    <source>
        <dbReference type="ARBA" id="ARBA00022679"/>
    </source>
</evidence>
<keyword evidence="9 10" id="KW-1208">Phospholipid metabolism</keyword>
<dbReference type="AlphaFoldDB" id="A0A0Q9XZ17"/>
<dbReference type="UniPathway" id="UPA00085"/>
<dbReference type="HAMAP" id="MF_01043">
    <property type="entry name" value="PlsY"/>
    <property type="match status" value="1"/>
</dbReference>
<evidence type="ECO:0000256" key="7">
    <source>
        <dbReference type="ARBA" id="ARBA00023136"/>
    </source>
</evidence>
<keyword evidence="1 10" id="KW-1003">Cell membrane</keyword>
<dbReference type="GO" id="GO:0008654">
    <property type="term" value="P:phospholipid biosynthetic process"/>
    <property type="evidence" value="ECO:0007669"/>
    <property type="project" value="UniProtKB-UniRule"/>
</dbReference>
<evidence type="ECO:0000256" key="1">
    <source>
        <dbReference type="ARBA" id="ARBA00022475"/>
    </source>
</evidence>
<keyword evidence="8 10" id="KW-0594">Phospholipid biosynthesis</keyword>
<dbReference type="PANTHER" id="PTHR30309:SF0">
    <property type="entry name" value="GLYCEROL-3-PHOSPHATE ACYLTRANSFERASE-RELATED"/>
    <property type="match status" value="1"/>
</dbReference>
<dbReference type="GO" id="GO:0043772">
    <property type="term" value="F:acyl-phosphate glycerol-3-phosphate acyltransferase activity"/>
    <property type="evidence" value="ECO:0007669"/>
    <property type="project" value="UniProtKB-UniRule"/>
</dbReference>
<evidence type="ECO:0000256" key="9">
    <source>
        <dbReference type="ARBA" id="ARBA00023264"/>
    </source>
</evidence>
<evidence type="ECO:0000256" key="5">
    <source>
        <dbReference type="ARBA" id="ARBA00022989"/>
    </source>
</evidence>
<feature type="transmembrane region" description="Helical" evidence="10">
    <location>
        <begin position="52"/>
        <end position="74"/>
    </location>
</feature>
<accession>A0A0Q9XZ17</accession>
<keyword evidence="6 10" id="KW-0443">Lipid metabolism</keyword>
<name>A0A0Q9XZ17_9BACI</name>
<evidence type="ECO:0000256" key="4">
    <source>
        <dbReference type="ARBA" id="ARBA00022692"/>
    </source>
</evidence>
<dbReference type="GO" id="GO:0005886">
    <property type="term" value="C:plasma membrane"/>
    <property type="evidence" value="ECO:0007669"/>
    <property type="project" value="UniProtKB-SubCell"/>
</dbReference>
<feature type="transmembrane region" description="Helical" evidence="10">
    <location>
        <begin position="80"/>
        <end position="98"/>
    </location>
</feature>
<feature type="transmembrane region" description="Helical" evidence="10">
    <location>
        <begin position="110"/>
        <end position="135"/>
    </location>
</feature>
<gene>
    <name evidence="10" type="primary">plsY</name>
    <name evidence="12" type="ORF">ABB05_13305</name>
    <name evidence="11" type="ORF">ACA29_10830</name>
</gene>
<protein>
    <recommendedName>
        <fullName evidence="10">Glycerol-3-phosphate acyltransferase</fullName>
    </recommendedName>
    <alternativeName>
        <fullName evidence="10">Acyl-PO4 G3P acyltransferase</fullName>
    </alternativeName>
    <alternativeName>
        <fullName evidence="10">Acyl-phosphate--glycerol-3-phosphate acyltransferase</fullName>
    </alternativeName>
    <alternativeName>
        <fullName evidence="10">G3P acyltransferase</fullName>
        <shortName evidence="10">GPAT</shortName>
        <ecNumber evidence="10">2.3.1.275</ecNumber>
    </alternativeName>
    <alternativeName>
        <fullName evidence="10">Lysophosphatidic acid synthase</fullName>
        <shortName evidence="10">LPA synthase</shortName>
    </alternativeName>
</protein>
<dbReference type="Pfam" id="PF02660">
    <property type="entry name" value="G3P_acyltransf"/>
    <property type="match status" value="1"/>
</dbReference>
<comment type="subcellular location">
    <subcellularLocation>
        <location evidence="10">Cell membrane</location>
        <topology evidence="10">Multi-pass membrane protein</topology>
    </subcellularLocation>
</comment>
<dbReference type="RefSeq" id="WP_057987493.1">
    <property type="nucleotide sequence ID" value="NZ_JAGGKH010000026.1"/>
</dbReference>
<dbReference type="InterPro" id="IPR003811">
    <property type="entry name" value="G3P_acylTferase_PlsY"/>
</dbReference>
<dbReference type="STRING" id="217031.ABB05_13305"/>
<evidence type="ECO:0000313" key="11">
    <source>
        <dbReference type="EMBL" id="KRG12665.1"/>
    </source>
</evidence>
<comment type="subunit">
    <text evidence="10">Probably interacts with PlsX.</text>
</comment>